<name>A0A5A7PTD2_STRAF</name>
<feature type="transmembrane region" description="Helical" evidence="2">
    <location>
        <begin position="46"/>
        <end position="64"/>
    </location>
</feature>
<feature type="region of interest" description="Disordered" evidence="1">
    <location>
        <begin position="74"/>
        <end position="98"/>
    </location>
</feature>
<organism evidence="3 4">
    <name type="scientific">Striga asiatica</name>
    <name type="common">Asiatic witchweed</name>
    <name type="synonym">Buchnera asiatica</name>
    <dbReference type="NCBI Taxonomy" id="4170"/>
    <lineage>
        <taxon>Eukaryota</taxon>
        <taxon>Viridiplantae</taxon>
        <taxon>Streptophyta</taxon>
        <taxon>Embryophyta</taxon>
        <taxon>Tracheophyta</taxon>
        <taxon>Spermatophyta</taxon>
        <taxon>Magnoliopsida</taxon>
        <taxon>eudicotyledons</taxon>
        <taxon>Gunneridae</taxon>
        <taxon>Pentapetalae</taxon>
        <taxon>asterids</taxon>
        <taxon>lamiids</taxon>
        <taxon>Lamiales</taxon>
        <taxon>Orobanchaceae</taxon>
        <taxon>Buchnereae</taxon>
        <taxon>Striga</taxon>
    </lineage>
</organism>
<evidence type="ECO:0000313" key="3">
    <source>
        <dbReference type="EMBL" id="GER36089.1"/>
    </source>
</evidence>
<sequence length="124" mass="13862">MSIDYTKSYDEIDLLLPFEAFFPRVQNHPVLIVSRLPVSFTLPPGAILYILSLFLMGVCCSISLHRLREHIQTNLKTQSVKPEPNHSTSANTNDNMGLQSLAESPMMGPISAFEDSGWGYCTEE</sequence>
<keyword evidence="2" id="KW-1133">Transmembrane helix</keyword>
<dbReference type="EMBL" id="BKCP01005072">
    <property type="protein sequence ID" value="GER36089.1"/>
    <property type="molecule type" value="Genomic_DNA"/>
</dbReference>
<gene>
    <name evidence="3" type="ORF">STAS_12402</name>
</gene>
<evidence type="ECO:0000313" key="4">
    <source>
        <dbReference type="Proteomes" id="UP000325081"/>
    </source>
</evidence>
<accession>A0A5A7PTD2</accession>
<evidence type="ECO:0000256" key="2">
    <source>
        <dbReference type="SAM" id="Phobius"/>
    </source>
</evidence>
<proteinExistence type="predicted"/>
<dbReference type="OrthoDB" id="16041at2759"/>
<dbReference type="AlphaFoldDB" id="A0A5A7PTD2"/>
<reference evidence="4" key="1">
    <citation type="journal article" date="2019" name="Curr. Biol.">
        <title>Genome Sequence of Striga asiatica Provides Insight into the Evolution of Plant Parasitism.</title>
        <authorList>
            <person name="Yoshida S."/>
            <person name="Kim S."/>
            <person name="Wafula E.K."/>
            <person name="Tanskanen J."/>
            <person name="Kim Y.M."/>
            <person name="Honaas L."/>
            <person name="Yang Z."/>
            <person name="Spallek T."/>
            <person name="Conn C.E."/>
            <person name="Ichihashi Y."/>
            <person name="Cheong K."/>
            <person name="Cui S."/>
            <person name="Der J.P."/>
            <person name="Gundlach H."/>
            <person name="Jiao Y."/>
            <person name="Hori C."/>
            <person name="Ishida J.K."/>
            <person name="Kasahara H."/>
            <person name="Kiba T."/>
            <person name="Kim M.S."/>
            <person name="Koo N."/>
            <person name="Laohavisit A."/>
            <person name="Lee Y.H."/>
            <person name="Lumba S."/>
            <person name="McCourt P."/>
            <person name="Mortimer J.C."/>
            <person name="Mutuku J.M."/>
            <person name="Nomura T."/>
            <person name="Sasaki-Sekimoto Y."/>
            <person name="Seto Y."/>
            <person name="Wang Y."/>
            <person name="Wakatake T."/>
            <person name="Sakakibara H."/>
            <person name="Demura T."/>
            <person name="Yamaguchi S."/>
            <person name="Yoneyama K."/>
            <person name="Manabe R.I."/>
            <person name="Nelson D.C."/>
            <person name="Schulman A.H."/>
            <person name="Timko M.P."/>
            <person name="dePamphilis C.W."/>
            <person name="Choi D."/>
            <person name="Shirasu K."/>
        </authorList>
    </citation>
    <scope>NUCLEOTIDE SEQUENCE [LARGE SCALE GENOMIC DNA]</scope>
    <source>
        <strain evidence="4">cv. UVA1</strain>
    </source>
</reference>
<dbReference type="Proteomes" id="UP000325081">
    <property type="component" value="Unassembled WGS sequence"/>
</dbReference>
<keyword evidence="2" id="KW-0812">Transmembrane</keyword>
<keyword evidence="2" id="KW-0472">Membrane</keyword>
<evidence type="ECO:0000256" key="1">
    <source>
        <dbReference type="SAM" id="MobiDB-lite"/>
    </source>
</evidence>
<comment type="caution">
    <text evidence="3">The sequence shown here is derived from an EMBL/GenBank/DDBJ whole genome shotgun (WGS) entry which is preliminary data.</text>
</comment>
<protein>
    <submittedName>
        <fullName evidence="3">RING/U-box superfamily protein</fullName>
    </submittedName>
</protein>
<keyword evidence="4" id="KW-1185">Reference proteome</keyword>